<feature type="domain" description="Lipocalin/cytosolic fatty-acid binding" evidence="2">
    <location>
        <begin position="271"/>
        <end position="418"/>
    </location>
</feature>
<dbReference type="InterPro" id="IPR000566">
    <property type="entry name" value="Lipocln_cytosolic_FA-bd_dom"/>
</dbReference>
<feature type="compositionally biased region" description="Polar residues" evidence="1">
    <location>
        <begin position="16"/>
        <end position="29"/>
    </location>
</feature>
<name>A0ABR8RFF4_9GAMM</name>
<evidence type="ECO:0000313" key="4">
    <source>
        <dbReference type="Proteomes" id="UP000606724"/>
    </source>
</evidence>
<organism evidence="3 4">
    <name type="scientific">Psychrobacter communis</name>
    <dbReference type="NCBI Taxonomy" id="2762238"/>
    <lineage>
        <taxon>Bacteria</taxon>
        <taxon>Pseudomonadati</taxon>
        <taxon>Pseudomonadota</taxon>
        <taxon>Gammaproteobacteria</taxon>
        <taxon>Moraxellales</taxon>
        <taxon>Moraxellaceae</taxon>
        <taxon>Psychrobacter</taxon>
    </lineage>
</organism>
<accession>A0ABR8RFF4</accession>
<dbReference type="PROSITE" id="PS00213">
    <property type="entry name" value="LIPOCALIN"/>
    <property type="match status" value="1"/>
</dbReference>
<comment type="caution">
    <text evidence="3">The sequence shown here is derived from an EMBL/GenBank/DDBJ whole genome shotgun (WGS) entry which is preliminary data.</text>
</comment>
<dbReference type="SUPFAM" id="SSF50814">
    <property type="entry name" value="Lipocalins"/>
    <property type="match status" value="1"/>
</dbReference>
<evidence type="ECO:0000256" key="1">
    <source>
        <dbReference type="SAM" id="MobiDB-lite"/>
    </source>
</evidence>
<dbReference type="Gene3D" id="2.40.128.20">
    <property type="match status" value="1"/>
</dbReference>
<dbReference type="InterPro" id="IPR002446">
    <property type="entry name" value="Lipocalin_bac"/>
</dbReference>
<keyword evidence="4" id="KW-1185">Reference proteome</keyword>
<dbReference type="GeneID" id="84652322"/>
<dbReference type="PANTHER" id="PTHR10612:SF34">
    <property type="entry name" value="APOLIPOPROTEIN D"/>
    <property type="match status" value="1"/>
</dbReference>
<dbReference type="CDD" id="cd19438">
    <property type="entry name" value="lipocalin_Blc-like"/>
    <property type="match status" value="1"/>
</dbReference>
<feature type="region of interest" description="Disordered" evidence="1">
    <location>
        <begin position="1"/>
        <end position="67"/>
    </location>
</feature>
<dbReference type="PANTHER" id="PTHR10612">
    <property type="entry name" value="APOLIPOPROTEIN D"/>
    <property type="match status" value="1"/>
</dbReference>
<dbReference type="RefSeq" id="WP_191689677.1">
    <property type="nucleotide sequence ID" value="NZ_JACSQR010000001.1"/>
</dbReference>
<dbReference type="PRINTS" id="PR01171">
    <property type="entry name" value="BCTLIPOCALIN"/>
</dbReference>
<proteinExistence type="predicted"/>
<feature type="compositionally biased region" description="Polar residues" evidence="1">
    <location>
        <begin position="45"/>
        <end position="63"/>
    </location>
</feature>
<evidence type="ECO:0000313" key="3">
    <source>
        <dbReference type="EMBL" id="MBD7946516.1"/>
    </source>
</evidence>
<sequence>MKTNKLPKSAWPDSQAAGSQSQQTKSSQHYLDKNYLKKGYRKTDNTSQSSDASNDANYHNDSANDMPVDDVALKAPATDNEFVYKKIGQNAPKAAKSVLIDSSDHDQNNYNTSFKSTQDLQSRSFQDGGGYKKAPAYKKVQKTTDINTTDINIDAAVDISAKSLNGNTKSNKSITAEAVDADDGNEDMGLPTIPERIFMNGLIKHTGIALAIIIPLAAFSAYAATPPVNTAAKATVTANVTTDKTSTETLSIKPNAIIHKSASVPTTVDSVDLKKYAGTWYEIGRLPMYFQRNCASDVTATYVEKTDGSGIKVINQCKAQDGSAITAEGLAKPADASGSKLKVTFLPSWIRWVPVGRADYWVLARDADYKTALVGTPDKEYLWLLARSPNVSQETYAKYRQIAQKQGYDLKEFKLTPQTNQTVKLVP</sequence>
<evidence type="ECO:0000259" key="2">
    <source>
        <dbReference type="Pfam" id="PF08212"/>
    </source>
</evidence>
<dbReference type="InterPro" id="IPR047202">
    <property type="entry name" value="Lipocalin_Blc-like_dom"/>
</dbReference>
<reference evidence="3 4" key="1">
    <citation type="submission" date="2020-08" db="EMBL/GenBank/DDBJ databases">
        <title>A Genomic Blueprint of the Chicken Gut Microbiome.</title>
        <authorList>
            <person name="Gilroy R."/>
            <person name="Ravi A."/>
            <person name="Getino M."/>
            <person name="Pursley I."/>
            <person name="Horton D.L."/>
            <person name="Alikhan N.-F."/>
            <person name="Baker D."/>
            <person name="Gharbi K."/>
            <person name="Hall N."/>
            <person name="Watson M."/>
            <person name="Adriaenssens E.M."/>
            <person name="Foster-Nyarko E."/>
            <person name="Jarju S."/>
            <person name="Secka A."/>
            <person name="Antonio M."/>
            <person name="Oren A."/>
            <person name="Chaudhuri R."/>
            <person name="La Ragione R.M."/>
            <person name="Hildebrand F."/>
            <person name="Pallen M.J."/>
        </authorList>
    </citation>
    <scope>NUCLEOTIDE SEQUENCE [LARGE SCALE GENOMIC DNA]</scope>
    <source>
        <strain evidence="3 4">Sa4CVA2</strain>
    </source>
</reference>
<dbReference type="InterPro" id="IPR012674">
    <property type="entry name" value="Calycin"/>
</dbReference>
<dbReference type="Pfam" id="PF08212">
    <property type="entry name" value="Lipocalin_2"/>
    <property type="match status" value="1"/>
</dbReference>
<dbReference type="EMBL" id="JACSQR010000001">
    <property type="protein sequence ID" value="MBD7946516.1"/>
    <property type="molecule type" value="Genomic_DNA"/>
</dbReference>
<dbReference type="Proteomes" id="UP000606724">
    <property type="component" value="Unassembled WGS sequence"/>
</dbReference>
<protein>
    <submittedName>
        <fullName evidence="3">Lipocalin family protein</fullName>
    </submittedName>
</protein>
<dbReference type="InterPro" id="IPR022272">
    <property type="entry name" value="Lipocalin_CS"/>
</dbReference>
<gene>
    <name evidence="3" type="ORF">H9653_00455</name>
</gene>